<keyword evidence="5 7" id="KW-0067">ATP-binding</keyword>
<comment type="function">
    <text evidence="7">Regulatory subunit of the poly(A)-nuclease (PAN) deadenylation complex, one of two cytoplasmic mRNA deadenylases involved in mRNA turnover. PAN specifically shortens poly(A) tails of RNA and the activity is stimulated by poly(A)-binding protein PAB1. PAN deadenylation is followed by rapid degradation of the shortened mRNA tails by the CCR4-NOT complex. Deadenylated mRNAs are then degraded by two alternative mechanisms, namely exosome-mediated 3'-5' exonucleolytic degradation, or deadenlyation-dependent mRNA decaping and subsequent 5'-3' exonucleolytic degradation by XRN1. May also be involved in post-transcriptional maturation of mRNA poly(A) tails. PAN3 acts as a positive regulator for PAN activity, recruiting the catalytic subunit PAN2 to mRNA via its interaction with RNA and with PAB1.</text>
</comment>
<name>A0A0C9XX77_9AGAR</name>
<dbReference type="SUPFAM" id="SSF56112">
    <property type="entry name" value="Protein kinase-like (PK-like)"/>
    <property type="match status" value="1"/>
</dbReference>
<dbReference type="GO" id="GO:0006397">
    <property type="term" value="P:mRNA processing"/>
    <property type="evidence" value="ECO:0007669"/>
    <property type="project" value="UniProtKB-KW"/>
</dbReference>
<dbReference type="GO" id="GO:0000289">
    <property type="term" value="P:nuclear-transcribed mRNA poly(A) tail shortening"/>
    <property type="evidence" value="ECO:0007669"/>
    <property type="project" value="UniProtKB-UniRule"/>
</dbReference>
<feature type="coiled-coil region" evidence="7">
    <location>
        <begin position="356"/>
        <end position="394"/>
    </location>
</feature>
<reference evidence="9 10" key="1">
    <citation type="submission" date="2014-04" db="EMBL/GenBank/DDBJ databases">
        <authorList>
            <consortium name="DOE Joint Genome Institute"/>
            <person name="Kuo A."/>
            <person name="Kohler A."/>
            <person name="Nagy L.G."/>
            <person name="Floudas D."/>
            <person name="Copeland A."/>
            <person name="Barry K.W."/>
            <person name="Cichocki N."/>
            <person name="Veneault-Fourrey C."/>
            <person name="LaButti K."/>
            <person name="Lindquist E.A."/>
            <person name="Lipzen A."/>
            <person name="Lundell T."/>
            <person name="Morin E."/>
            <person name="Murat C."/>
            <person name="Sun H."/>
            <person name="Tunlid A."/>
            <person name="Henrissat B."/>
            <person name="Grigoriev I.V."/>
            <person name="Hibbett D.S."/>
            <person name="Martin F."/>
            <person name="Nordberg H.P."/>
            <person name="Cantor M.N."/>
            <person name="Hua S.X."/>
        </authorList>
    </citation>
    <scope>NUCLEOTIDE SEQUENCE [LARGE SCALE GENOMIC DNA]</scope>
    <source>
        <strain evidence="9 10">LaAM-08-1</strain>
    </source>
</reference>
<dbReference type="Gene3D" id="1.10.287.3700">
    <property type="match status" value="1"/>
</dbReference>
<comment type="caution">
    <text evidence="7">Lacks conserved residue(s) required for the propagation of feature annotation.</text>
</comment>
<comment type="subcellular location">
    <subcellularLocation>
        <location evidence="1 7">Cytoplasm</location>
    </subcellularLocation>
</comment>
<dbReference type="OrthoDB" id="204958at2759"/>
<dbReference type="GO" id="GO:0008143">
    <property type="term" value="F:poly(A) binding"/>
    <property type="evidence" value="ECO:0007669"/>
    <property type="project" value="TreeGrafter"/>
</dbReference>
<evidence type="ECO:0000256" key="3">
    <source>
        <dbReference type="ARBA" id="ARBA00022664"/>
    </source>
</evidence>
<protein>
    <recommendedName>
        <fullName evidence="7">PAN2-PAN3 deadenylation complex subunit PAN3</fullName>
    </recommendedName>
    <alternativeName>
        <fullName evidence="7">PAB1P-dependent poly(A)-specific ribonuclease</fullName>
    </alternativeName>
    <alternativeName>
        <fullName evidence="7">Poly(A)-nuclease deadenylation complex subunit 3</fullName>
        <shortName evidence="7">PAN deadenylation complex subunit 3</shortName>
    </alternativeName>
</protein>
<dbReference type="Gene3D" id="1.10.510.10">
    <property type="entry name" value="Transferase(Phosphotransferase) domain 1"/>
    <property type="match status" value="1"/>
</dbReference>
<keyword evidence="6 7" id="KW-0175">Coiled coil</keyword>
<comment type="domain">
    <text evidence="7">Contains a pseudokinase domain. The protein kinase domain is predicted to be catalytically inactive because some of the residues important for catalytic activity are substituted and it lacks the equivalent of the binding site for a peptide substrate. However, it has retained an ATP-binding site and ATP-binding is required for mRNA degradation, stimulating the activity of the PAN2 nuclease in vitro. The nucleotide-binding site is juxtaposed to the RNase active site of PAN2 in the complex and may actually bind nucleosides of a poly(A) RNA rather than ATP, feeding the poly(A)-tail to the active site of the deadenylase and thus increasing the efficiency with which this distributive enzyme degrades oligo(A) RNAs.</text>
</comment>
<evidence type="ECO:0000313" key="9">
    <source>
        <dbReference type="EMBL" id="KIK09586.1"/>
    </source>
</evidence>
<comment type="similarity">
    <text evidence="7">Belongs to the protein kinase superfamily. PAN3 family.</text>
</comment>
<keyword evidence="4 7" id="KW-0547">Nucleotide-binding</keyword>
<keyword evidence="3 7" id="KW-0507">mRNA processing</keyword>
<dbReference type="HOGENOM" id="CLU_016423_0_1_1"/>
<evidence type="ECO:0000259" key="8">
    <source>
        <dbReference type="PROSITE" id="PS50011"/>
    </source>
</evidence>
<dbReference type="PANTHER" id="PTHR12272:SF11">
    <property type="entry name" value="PAN2-PAN3 DEADENYLATION COMPLEX SUBUNIT PAN3"/>
    <property type="match status" value="1"/>
</dbReference>
<dbReference type="Pfam" id="PF18101">
    <property type="entry name" value="Pan3_CK"/>
    <property type="match status" value="1"/>
</dbReference>
<evidence type="ECO:0000256" key="4">
    <source>
        <dbReference type="ARBA" id="ARBA00022741"/>
    </source>
</evidence>
<evidence type="ECO:0000313" key="10">
    <source>
        <dbReference type="Proteomes" id="UP000054477"/>
    </source>
</evidence>
<dbReference type="STRING" id="1095629.A0A0C9XX77"/>
<dbReference type="GO" id="GO:0004672">
    <property type="term" value="F:protein kinase activity"/>
    <property type="evidence" value="ECO:0007669"/>
    <property type="project" value="InterPro"/>
</dbReference>
<comment type="domain">
    <text evidence="7">The pseudokinase domain, the coiled-coil (CC), and C-terminal knob domain (CK) form a structural unit (PKC) that forms an extensive high-affinity interaction surface for PAN2.</text>
</comment>
<dbReference type="EMBL" id="KN838538">
    <property type="protein sequence ID" value="KIK09586.1"/>
    <property type="molecule type" value="Genomic_DNA"/>
</dbReference>
<feature type="binding site" evidence="7">
    <location>
        <position position="134"/>
    </location>
    <ligand>
        <name>ATP</name>
        <dbReference type="ChEBI" id="CHEBI:30616"/>
    </ligand>
</feature>
<dbReference type="FunFam" id="1.10.287.3700:FF:000001">
    <property type="entry name" value="PAN2-PAN3 deadenylation complex subunit PAN3"/>
    <property type="match status" value="1"/>
</dbReference>
<evidence type="ECO:0000256" key="6">
    <source>
        <dbReference type="ARBA" id="ARBA00023054"/>
    </source>
</evidence>
<evidence type="ECO:0000256" key="1">
    <source>
        <dbReference type="ARBA" id="ARBA00004496"/>
    </source>
</evidence>
<comment type="domain">
    <text evidence="7">The N-terminal zinc finger binds to poly(A) RNA.</text>
</comment>
<evidence type="ECO:0000256" key="5">
    <source>
        <dbReference type="ARBA" id="ARBA00022840"/>
    </source>
</evidence>
<feature type="region of interest" description="Knob domain" evidence="7">
    <location>
        <begin position="395"/>
        <end position="482"/>
    </location>
</feature>
<gene>
    <name evidence="7" type="primary">PAN3</name>
    <name evidence="9" type="ORF">K443DRAFT_390767</name>
</gene>
<feature type="domain" description="Protein kinase" evidence="8">
    <location>
        <begin position="105"/>
        <end position="401"/>
    </location>
</feature>
<comment type="subunit">
    <text evidence="7">Homodimer. Forms a heterotrimer with a catalytic subunit PAN2 to form the poly(A)-nuclease (PAN) deadenylation complex. Interacts (via PAM-2 motif) with poly(A)-binding protein PAB1 (via PABC domain), conferring substrate specificity of the enzyme complex.</text>
</comment>
<dbReference type="AlphaFoldDB" id="A0A0C9XX77"/>
<dbReference type="HAMAP" id="MF_03181">
    <property type="entry name" value="PAN3"/>
    <property type="match status" value="1"/>
</dbReference>
<reference evidence="10" key="2">
    <citation type="submission" date="2015-01" db="EMBL/GenBank/DDBJ databases">
        <title>Evolutionary Origins and Diversification of the Mycorrhizal Mutualists.</title>
        <authorList>
            <consortium name="DOE Joint Genome Institute"/>
            <consortium name="Mycorrhizal Genomics Consortium"/>
            <person name="Kohler A."/>
            <person name="Kuo A."/>
            <person name="Nagy L.G."/>
            <person name="Floudas D."/>
            <person name="Copeland A."/>
            <person name="Barry K.W."/>
            <person name="Cichocki N."/>
            <person name="Veneault-Fourrey C."/>
            <person name="LaButti K."/>
            <person name="Lindquist E.A."/>
            <person name="Lipzen A."/>
            <person name="Lundell T."/>
            <person name="Morin E."/>
            <person name="Murat C."/>
            <person name="Riley R."/>
            <person name="Ohm R."/>
            <person name="Sun H."/>
            <person name="Tunlid A."/>
            <person name="Henrissat B."/>
            <person name="Grigoriev I.V."/>
            <person name="Hibbett D.S."/>
            <person name="Martin F."/>
        </authorList>
    </citation>
    <scope>NUCLEOTIDE SEQUENCE [LARGE SCALE GENOMIC DNA]</scope>
    <source>
        <strain evidence="10">LaAM-08-1</strain>
    </source>
</reference>
<keyword evidence="10" id="KW-1185">Reference proteome</keyword>
<sequence>MQYYDEQAYQHYQPEYDQNALDAAYYTAPPVFIRQPLNYHLYTPTTHPDFVPAETNTHFVPPSSELRQLLQVRSETIHSIAPAGLKLPEELQGYHTLVPLEPSGTGVERRKFGNWYSTVYRAIRSSDGLPYALRRIENFRLTRQAAFAPIEVWSSLRHPGIISVREAFTTRSFDDNSLVVVYAYHPNSQTLFDAHLKPKPPTYQSRYQHGRQQLLLQAQSTVIPERTIWSYIVQIACAVKKVHDLSQAVRMIDVSKVLLTGQNRIRISSCGIVDVLMHDAVQDMMLLQQEDLTMFGRLVFALCCNNVSAASPPHFQKNLELIGRLYSADVKNVALFLIGKGGPHRNIDQLLDMIRGKVIQEQEEALGATDRLEHELQSELENARLVRLLCKFGFINERPEFAREPRWSETGDRYIIKLFRDYVFHQMDEQGNPVLNMSHVLTCLNKLDVGTDERIMLVARDEQNCLVVSYKEIKACIDGAFT</sequence>
<dbReference type="PROSITE" id="PS50011">
    <property type="entry name" value="PROTEIN_KINASE_DOM"/>
    <property type="match status" value="1"/>
</dbReference>
<dbReference type="InterPro" id="IPR030844">
    <property type="entry name" value="PAN3"/>
</dbReference>
<organism evidence="9 10">
    <name type="scientific">Laccaria amethystina LaAM-08-1</name>
    <dbReference type="NCBI Taxonomy" id="1095629"/>
    <lineage>
        <taxon>Eukaryota</taxon>
        <taxon>Fungi</taxon>
        <taxon>Dikarya</taxon>
        <taxon>Basidiomycota</taxon>
        <taxon>Agaricomycotina</taxon>
        <taxon>Agaricomycetes</taxon>
        <taxon>Agaricomycetidae</taxon>
        <taxon>Agaricales</taxon>
        <taxon>Agaricineae</taxon>
        <taxon>Hydnangiaceae</taxon>
        <taxon>Laccaria</taxon>
    </lineage>
</organism>
<dbReference type="Proteomes" id="UP000054477">
    <property type="component" value="Unassembled WGS sequence"/>
</dbReference>
<proteinExistence type="inferred from homology"/>
<evidence type="ECO:0000256" key="7">
    <source>
        <dbReference type="HAMAP-Rule" id="MF_03181"/>
    </source>
</evidence>
<dbReference type="GO" id="GO:0031251">
    <property type="term" value="C:PAN complex"/>
    <property type="evidence" value="ECO:0007669"/>
    <property type="project" value="UniProtKB-UniRule"/>
</dbReference>
<feature type="binding site" evidence="7">
    <location>
        <begin position="255"/>
        <end position="256"/>
    </location>
    <ligand>
        <name>ATP</name>
        <dbReference type="ChEBI" id="CHEBI:30616"/>
    </ligand>
</feature>
<accession>A0A0C9XX77</accession>
<dbReference type="InterPro" id="IPR000719">
    <property type="entry name" value="Prot_kinase_dom"/>
</dbReference>
<dbReference type="InterPro" id="IPR041332">
    <property type="entry name" value="Pan3_CK"/>
</dbReference>
<evidence type="ECO:0000256" key="2">
    <source>
        <dbReference type="ARBA" id="ARBA00022490"/>
    </source>
</evidence>
<dbReference type="PANTHER" id="PTHR12272">
    <property type="entry name" value="DEADENYLATION COMPLEX SUBUNIT PAN3"/>
    <property type="match status" value="1"/>
</dbReference>
<dbReference type="Gene3D" id="1.20.5.5160">
    <property type="match status" value="1"/>
</dbReference>
<dbReference type="GO" id="GO:0005524">
    <property type="term" value="F:ATP binding"/>
    <property type="evidence" value="ECO:0007669"/>
    <property type="project" value="UniProtKB-UniRule"/>
</dbReference>
<keyword evidence="2 7" id="KW-0963">Cytoplasm</keyword>
<dbReference type="GO" id="GO:0000932">
    <property type="term" value="C:P-body"/>
    <property type="evidence" value="ECO:0007669"/>
    <property type="project" value="TreeGrafter"/>
</dbReference>
<dbReference type="InterPro" id="IPR011009">
    <property type="entry name" value="Kinase-like_dom_sf"/>
</dbReference>